<comment type="similarity">
    <text evidence="2">Belongs to the UPF0324 family.</text>
</comment>
<gene>
    <name evidence="8" type="ordered locus">Spy49_0832</name>
</gene>
<sequence>MSTHLRKLPGLLLCLLLALPAWYLGRLFPIIGAPVFAILLGMLLALFYHHRDKTKEGISFTSKYILQTAVVLLGFGLNLTQVMAVGMQSLPIIISTIATALLVAYGLQKWLRLDVNTATLVGVGSSICGGSAIAATAPVIKAKDDEVAKAISVIFLFNMLAALLFPSLGKLLGLSNEGFAIFAGTAVNDTSSVTATATAWDAIHHSNTLDGATIVKLTRTLAILPITLGLSLYRAKKEHDIVTEENFSLKKSFPRFILFFLLASLITTLMTSLGVSADSFHYLKTLSKFFIVMAMAAIGLNTNLVKLIKTGGQAILLGAICWVAITLVSLAMQLSLGIW</sequence>
<feature type="transmembrane region" description="Helical" evidence="7">
    <location>
        <begin position="315"/>
        <end position="336"/>
    </location>
</feature>
<feature type="transmembrane region" description="Helical" evidence="7">
    <location>
        <begin position="147"/>
        <end position="165"/>
    </location>
</feature>
<protein>
    <submittedName>
        <fullName evidence="8">Membrane protein, putative</fullName>
    </submittedName>
</protein>
<accession>A0A0H3BX46</accession>
<keyword evidence="3" id="KW-1003">Cell membrane</keyword>
<feature type="transmembrane region" description="Helical" evidence="7">
    <location>
        <begin position="256"/>
        <end position="277"/>
    </location>
</feature>
<feature type="transmembrane region" description="Helical" evidence="7">
    <location>
        <begin position="289"/>
        <end position="308"/>
    </location>
</feature>
<evidence type="ECO:0000256" key="3">
    <source>
        <dbReference type="ARBA" id="ARBA00022475"/>
    </source>
</evidence>
<dbReference type="HOGENOM" id="CLU_033541_2_1_9"/>
<dbReference type="InterPro" id="IPR018383">
    <property type="entry name" value="UPF0324_pro"/>
</dbReference>
<dbReference type="PANTHER" id="PTHR30106">
    <property type="entry name" value="INNER MEMBRANE PROTEIN YEIH-RELATED"/>
    <property type="match status" value="1"/>
</dbReference>
<keyword evidence="6 7" id="KW-0472">Membrane</keyword>
<evidence type="ECO:0000256" key="5">
    <source>
        <dbReference type="ARBA" id="ARBA00022989"/>
    </source>
</evidence>
<organism evidence="8 9">
    <name type="scientific">Streptococcus pyogenes serotype M49 (strain NZ131)</name>
    <dbReference type="NCBI Taxonomy" id="471876"/>
    <lineage>
        <taxon>Bacteria</taxon>
        <taxon>Bacillati</taxon>
        <taxon>Bacillota</taxon>
        <taxon>Bacilli</taxon>
        <taxon>Lactobacillales</taxon>
        <taxon>Streptococcaceae</taxon>
        <taxon>Streptococcus</taxon>
    </lineage>
</organism>
<feature type="transmembrane region" description="Helical" evidence="7">
    <location>
        <begin position="90"/>
        <end position="107"/>
    </location>
</feature>
<feature type="transmembrane region" description="Helical" evidence="7">
    <location>
        <begin position="119"/>
        <end position="141"/>
    </location>
</feature>
<evidence type="ECO:0000256" key="1">
    <source>
        <dbReference type="ARBA" id="ARBA00004651"/>
    </source>
</evidence>
<dbReference type="EMBL" id="CP000829">
    <property type="protein sequence ID" value="ACI61141.1"/>
    <property type="molecule type" value="Genomic_DNA"/>
</dbReference>
<evidence type="ECO:0000256" key="4">
    <source>
        <dbReference type="ARBA" id="ARBA00022692"/>
    </source>
</evidence>
<evidence type="ECO:0000313" key="9">
    <source>
        <dbReference type="Proteomes" id="UP000001039"/>
    </source>
</evidence>
<dbReference type="AlphaFoldDB" id="A0A0H3BX46"/>
<keyword evidence="4 7" id="KW-0812">Transmembrane</keyword>
<dbReference type="Pfam" id="PF03601">
    <property type="entry name" value="Cons_hypoth698"/>
    <property type="match status" value="1"/>
</dbReference>
<reference evidence="8 9" key="1">
    <citation type="journal article" date="2008" name="J. Bacteriol.">
        <title>Genome sequence of a nephritogenic and highly transformable M49 strain of Streptococcus pyogenes.</title>
        <authorList>
            <person name="McShan W.M."/>
            <person name="Ferretti J.J."/>
            <person name="Karasawa T."/>
            <person name="Suvorov A.N."/>
            <person name="Lin S."/>
            <person name="Qin B."/>
            <person name="Jia H."/>
            <person name="Kenton S."/>
            <person name="Najar F."/>
            <person name="Wu H."/>
            <person name="Scott J."/>
            <person name="Roe B.A."/>
            <person name="Savic D.J."/>
        </authorList>
    </citation>
    <scope>NUCLEOTIDE SEQUENCE [LARGE SCALE GENOMIC DNA]</scope>
    <source>
        <strain evidence="8 9">NZ131</strain>
    </source>
</reference>
<evidence type="ECO:0000313" key="8">
    <source>
        <dbReference type="EMBL" id="ACI61141.1"/>
    </source>
</evidence>
<dbReference type="PANTHER" id="PTHR30106:SF1">
    <property type="entry name" value="UPF0324 MEMBRANE PROTEIN FN0533"/>
    <property type="match status" value="1"/>
</dbReference>
<evidence type="ECO:0000256" key="6">
    <source>
        <dbReference type="ARBA" id="ARBA00023136"/>
    </source>
</evidence>
<dbReference type="KEGG" id="soz:Spy49_0832"/>
<dbReference type="Proteomes" id="UP000001039">
    <property type="component" value="Chromosome"/>
</dbReference>
<evidence type="ECO:0000256" key="7">
    <source>
        <dbReference type="SAM" id="Phobius"/>
    </source>
</evidence>
<feature type="transmembrane region" description="Helical" evidence="7">
    <location>
        <begin position="30"/>
        <end position="48"/>
    </location>
</feature>
<name>A0A0H3BX46_STRPZ</name>
<feature type="transmembrane region" description="Helical" evidence="7">
    <location>
        <begin position="64"/>
        <end position="84"/>
    </location>
</feature>
<dbReference type="GO" id="GO:0005886">
    <property type="term" value="C:plasma membrane"/>
    <property type="evidence" value="ECO:0007669"/>
    <property type="project" value="UniProtKB-SubCell"/>
</dbReference>
<proteinExistence type="inferred from homology"/>
<evidence type="ECO:0000256" key="2">
    <source>
        <dbReference type="ARBA" id="ARBA00007977"/>
    </source>
</evidence>
<comment type="subcellular location">
    <subcellularLocation>
        <location evidence="1">Cell membrane</location>
        <topology evidence="1">Multi-pass membrane protein</topology>
    </subcellularLocation>
</comment>
<keyword evidence="5 7" id="KW-1133">Transmembrane helix</keyword>